<dbReference type="PANTHER" id="PTHR31286:SF177">
    <property type="entry name" value="ENDONUCLEASE_EXONUCLEASE_PHOSPHATASE"/>
    <property type="match status" value="1"/>
</dbReference>
<feature type="region of interest" description="Disordered" evidence="1">
    <location>
        <begin position="299"/>
        <end position="356"/>
    </location>
</feature>
<keyword evidence="3" id="KW-1185">Reference proteome</keyword>
<sequence>MSIAGKVMRIQVWTPNFKPVEETPIVPIWISLSKLPWHCYNKEFVTGLLSPIGKVLYLDSASIKKTRGNLESDCTIRQKDEEKKKKELDNVRNMINKDIANNQQQPKGYKETGHKEDATTPYNQQRDQGQRHEQQEDQWQTQKRGIIINNRYQGATPTKWINPPNRQESPPPLEEMDKYNGSKGVSRPQTTSNQQYKQRELIEKAKKNIANSTGKEVSIGHADTCIDLMLPTPKPFFKVVNVVEEADGGRGVQKGGGGELTHVRHEELEFDHTGDSRVPATPNRIKQITGTQEIIDIGQQPRRFNNKSGERLSKQRREAIKKRMQRNTSQDPNVIDTGQQTKEQVLPKDQQGEADS</sequence>
<organism evidence="2 3">
    <name type="scientific">Solanum commersonii</name>
    <name type="common">Commerson's wild potato</name>
    <name type="synonym">Commerson's nightshade</name>
    <dbReference type="NCBI Taxonomy" id="4109"/>
    <lineage>
        <taxon>Eukaryota</taxon>
        <taxon>Viridiplantae</taxon>
        <taxon>Streptophyta</taxon>
        <taxon>Embryophyta</taxon>
        <taxon>Tracheophyta</taxon>
        <taxon>Spermatophyta</taxon>
        <taxon>Magnoliopsida</taxon>
        <taxon>eudicotyledons</taxon>
        <taxon>Gunneridae</taxon>
        <taxon>Pentapetalae</taxon>
        <taxon>asterids</taxon>
        <taxon>lamiids</taxon>
        <taxon>Solanales</taxon>
        <taxon>Solanaceae</taxon>
        <taxon>Solanoideae</taxon>
        <taxon>Solaneae</taxon>
        <taxon>Solanum</taxon>
    </lineage>
</organism>
<dbReference type="PANTHER" id="PTHR31286">
    <property type="entry name" value="GLYCINE-RICH CELL WALL STRUCTURAL PROTEIN 1.8-LIKE"/>
    <property type="match status" value="1"/>
</dbReference>
<dbReference type="EMBL" id="JACXVP010000005">
    <property type="protein sequence ID" value="KAG5605820.1"/>
    <property type="molecule type" value="Genomic_DNA"/>
</dbReference>
<protein>
    <recommendedName>
        <fullName evidence="4">DUF4283 domain-containing protein</fullName>
    </recommendedName>
</protein>
<evidence type="ECO:0000313" key="3">
    <source>
        <dbReference type="Proteomes" id="UP000824120"/>
    </source>
</evidence>
<comment type="caution">
    <text evidence="2">The sequence shown here is derived from an EMBL/GenBank/DDBJ whole genome shotgun (WGS) entry which is preliminary data.</text>
</comment>
<feature type="compositionally biased region" description="Basic and acidic residues" evidence="1">
    <location>
        <begin position="108"/>
        <end position="118"/>
    </location>
</feature>
<dbReference type="Proteomes" id="UP000824120">
    <property type="component" value="Chromosome 5"/>
</dbReference>
<feature type="compositionally biased region" description="Basic and acidic residues" evidence="1">
    <location>
        <begin position="308"/>
        <end position="318"/>
    </location>
</feature>
<gene>
    <name evidence="2" type="ORF">H5410_027312</name>
</gene>
<dbReference type="AlphaFoldDB" id="A0A9J5Z317"/>
<accession>A0A9J5Z317</accession>
<name>A0A9J5Z317_SOLCO</name>
<evidence type="ECO:0000256" key="1">
    <source>
        <dbReference type="SAM" id="MobiDB-lite"/>
    </source>
</evidence>
<evidence type="ECO:0008006" key="4">
    <source>
        <dbReference type="Google" id="ProtNLM"/>
    </source>
</evidence>
<dbReference type="OrthoDB" id="1002340at2759"/>
<proteinExistence type="predicted"/>
<evidence type="ECO:0000313" key="2">
    <source>
        <dbReference type="EMBL" id="KAG5605820.1"/>
    </source>
</evidence>
<dbReference type="InterPro" id="IPR040256">
    <property type="entry name" value="At4g02000-like"/>
</dbReference>
<feature type="region of interest" description="Disordered" evidence="1">
    <location>
        <begin position="96"/>
        <end position="195"/>
    </location>
</feature>
<reference evidence="2 3" key="1">
    <citation type="submission" date="2020-09" db="EMBL/GenBank/DDBJ databases">
        <title>De no assembly of potato wild relative species, Solanum commersonii.</title>
        <authorList>
            <person name="Cho K."/>
        </authorList>
    </citation>
    <scope>NUCLEOTIDE SEQUENCE [LARGE SCALE GENOMIC DNA]</scope>
    <source>
        <strain evidence="2">LZ3.2</strain>
        <tissue evidence="2">Leaf</tissue>
    </source>
</reference>
<feature type="compositionally biased region" description="Polar residues" evidence="1">
    <location>
        <begin position="326"/>
        <end position="343"/>
    </location>
</feature>